<evidence type="ECO:0000313" key="3">
    <source>
        <dbReference type="EMBL" id="CAD7077072.1"/>
    </source>
</evidence>
<dbReference type="PANTHER" id="PTHR43173">
    <property type="entry name" value="ABC1 FAMILY PROTEIN"/>
    <property type="match status" value="1"/>
</dbReference>
<evidence type="ECO:0000313" key="4">
    <source>
        <dbReference type="Proteomes" id="UP000594454"/>
    </source>
</evidence>
<proteinExistence type="inferred from homology"/>
<dbReference type="InterPro" id="IPR004147">
    <property type="entry name" value="ABC1_dom"/>
</dbReference>
<dbReference type="InterPro" id="IPR045307">
    <property type="entry name" value="ADCK1_dom"/>
</dbReference>
<dbReference type="CDD" id="cd13969">
    <property type="entry name" value="ADCK1-like"/>
    <property type="match status" value="1"/>
</dbReference>
<gene>
    <name evidence="3" type="ORF">HERILL_LOCUS449</name>
</gene>
<feature type="domain" description="ABC1 atypical kinase-like" evidence="2">
    <location>
        <begin position="158"/>
        <end position="404"/>
    </location>
</feature>
<dbReference type="OrthoDB" id="427480at2759"/>
<protein>
    <recommendedName>
        <fullName evidence="2">ABC1 atypical kinase-like domain-containing protein</fullName>
    </recommendedName>
</protein>
<keyword evidence="4" id="KW-1185">Reference proteome</keyword>
<dbReference type="FunCoup" id="A0A7R8UAA5">
    <property type="interactions" value="156"/>
</dbReference>
<evidence type="ECO:0000259" key="2">
    <source>
        <dbReference type="Pfam" id="PF03109"/>
    </source>
</evidence>
<accession>A0A7R8UAA5</accession>
<name>A0A7R8UAA5_HERIL</name>
<dbReference type="InterPro" id="IPR011009">
    <property type="entry name" value="Kinase-like_dom_sf"/>
</dbReference>
<dbReference type="AlphaFoldDB" id="A0A7R8UAA5"/>
<dbReference type="SUPFAM" id="SSF56112">
    <property type="entry name" value="Protein kinase-like (PK-like)"/>
    <property type="match status" value="1"/>
</dbReference>
<dbReference type="InParanoid" id="A0A7R8UAA5"/>
<dbReference type="OMA" id="DVMTTMV"/>
<dbReference type="Proteomes" id="UP000594454">
    <property type="component" value="Chromosome 1"/>
</dbReference>
<reference evidence="3 4" key="1">
    <citation type="submission" date="2020-11" db="EMBL/GenBank/DDBJ databases">
        <authorList>
            <person name="Wallbank WR R."/>
            <person name="Pardo Diaz C."/>
            <person name="Kozak K."/>
            <person name="Martin S."/>
            <person name="Jiggins C."/>
            <person name="Moest M."/>
            <person name="Warren A I."/>
            <person name="Generalovic N T."/>
            <person name="Byers J.R.P. K."/>
            <person name="Montejo-Kovacevich G."/>
            <person name="Yen C E."/>
        </authorList>
    </citation>
    <scope>NUCLEOTIDE SEQUENCE [LARGE SCALE GENOMIC DNA]</scope>
</reference>
<dbReference type="InterPro" id="IPR051130">
    <property type="entry name" value="Mito_struct-func_regulator"/>
</dbReference>
<evidence type="ECO:0000256" key="1">
    <source>
        <dbReference type="ARBA" id="ARBA00009670"/>
    </source>
</evidence>
<sequence length="564" mass="65620">MLPLFRSRFVSSQFNRVILNFHKSSSRSFHSKKFQKDNVPVTVPPSYKKRFLQLTGLVVAGIVGADYLDDLVYTKAILRFLRSLKTASLISADYFLLFATHGEEEEDYTDLLKAVHLRCANRILQTCLANGGLYIKVGQGVAAINHILPVEYTKTLGKLQNDCMTGEKLDVKKIFEEDFGATPEALFKEFDYTPKAAASLAQVFRAKGKDDEDLAVKVQYNDLQKRFKSDLGTIIFLQDIIEIFFKDYNFGWILRDVKKNLEQELDFVHEGWNSERAARDLKVFKYVHVPKVKWDLTKTRVLTTEWIDGHKIDDLEWIKKENLDLREVDTKLFSLFAEQIFRTGFVHADPHPGNVFIRKSKSGRLELVLLDHGLYESISECIRQSLCQFWEATVIRDERTMKETAAKLHIQNYKQFAEILFQTPIDLNVNNIKTRLTEKDIEHIQHIAKTNFRYIMDALKEMPRNMLFVVRNLNTIRAIGREHGDPVDRPKLMARYAQSCLYRNENRCVGLVKWLFRRARFEYCLIKANFKSFLLSIYIDILHKLGRSPQDSRILKISPELDNV</sequence>
<dbReference type="Pfam" id="PF03109">
    <property type="entry name" value="ABC1"/>
    <property type="match status" value="1"/>
</dbReference>
<dbReference type="PANTHER" id="PTHR43173:SF28">
    <property type="entry name" value="AARF DOMAIN CONTAINING KINASE 5"/>
    <property type="match status" value="1"/>
</dbReference>
<comment type="similarity">
    <text evidence="1">Belongs to the protein kinase superfamily. ADCK protein kinase family.</text>
</comment>
<dbReference type="EMBL" id="LR899009">
    <property type="protein sequence ID" value="CAD7077072.1"/>
    <property type="molecule type" value="Genomic_DNA"/>
</dbReference>
<organism evidence="3 4">
    <name type="scientific">Hermetia illucens</name>
    <name type="common">Black soldier fly</name>
    <dbReference type="NCBI Taxonomy" id="343691"/>
    <lineage>
        <taxon>Eukaryota</taxon>
        <taxon>Metazoa</taxon>
        <taxon>Ecdysozoa</taxon>
        <taxon>Arthropoda</taxon>
        <taxon>Hexapoda</taxon>
        <taxon>Insecta</taxon>
        <taxon>Pterygota</taxon>
        <taxon>Neoptera</taxon>
        <taxon>Endopterygota</taxon>
        <taxon>Diptera</taxon>
        <taxon>Brachycera</taxon>
        <taxon>Stratiomyomorpha</taxon>
        <taxon>Stratiomyidae</taxon>
        <taxon>Hermetiinae</taxon>
        <taxon>Hermetia</taxon>
    </lineage>
</organism>